<protein>
    <recommendedName>
        <fullName evidence="3">Knr4/Smi1-like domain-containing protein</fullName>
    </recommendedName>
</protein>
<comment type="caution">
    <text evidence="1">The sequence shown here is derived from an EMBL/GenBank/DDBJ whole genome shotgun (WGS) entry which is preliminary data.</text>
</comment>
<sequence>MIIDNLTILIPPPADPVETRGSWMQVEMSLGTHLPDDFKEFIDVYGSGKIGDFISILNPFSTRPSLNLIEVSKKNLEALRVLSIEFGEVTKSDLFPVPGGILPVALTDNGDVIHWKTTGKPNDWTIVVNEARSPLYEHYNCSLTRFIENLAKGEITSDIFPKSFVESILVFSIT</sequence>
<keyword evidence="2" id="KW-1185">Reference proteome</keyword>
<organism evidence="1 2">
    <name type="scientific">Labrys wisconsinensis</name>
    <dbReference type="NCBI Taxonomy" id="425677"/>
    <lineage>
        <taxon>Bacteria</taxon>
        <taxon>Pseudomonadati</taxon>
        <taxon>Pseudomonadota</taxon>
        <taxon>Alphaproteobacteria</taxon>
        <taxon>Hyphomicrobiales</taxon>
        <taxon>Xanthobacteraceae</taxon>
        <taxon>Labrys</taxon>
    </lineage>
</organism>
<dbReference type="InterPro" id="IPR037883">
    <property type="entry name" value="Knr4/Smi1-like_sf"/>
</dbReference>
<evidence type="ECO:0008006" key="3">
    <source>
        <dbReference type="Google" id="ProtNLM"/>
    </source>
</evidence>
<gene>
    <name evidence="1" type="ORF">QO011_006540</name>
</gene>
<accession>A0ABU0JJR0</accession>
<dbReference type="SUPFAM" id="SSF160631">
    <property type="entry name" value="SMI1/KNR4-like"/>
    <property type="match status" value="1"/>
</dbReference>
<dbReference type="Proteomes" id="UP001242480">
    <property type="component" value="Unassembled WGS sequence"/>
</dbReference>
<proteinExistence type="predicted"/>
<dbReference type="Gene3D" id="3.40.1580.10">
    <property type="entry name" value="SMI1/KNR4-like"/>
    <property type="match status" value="1"/>
</dbReference>
<dbReference type="EMBL" id="JAUSVX010000016">
    <property type="protein sequence ID" value="MDQ0473504.1"/>
    <property type="molecule type" value="Genomic_DNA"/>
</dbReference>
<name>A0ABU0JJR0_9HYPH</name>
<dbReference type="Pfam" id="PF14568">
    <property type="entry name" value="SUKH_6"/>
    <property type="match status" value="1"/>
</dbReference>
<evidence type="ECO:0000313" key="1">
    <source>
        <dbReference type="EMBL" id="MDQ0473504.1"/>
    </source>
</evidence>
<evidence type="ECO:0000313" key="2">
    <source>
        <dbReference type="Proteomes" id="UP001242480"/>
    </source>
</evidence>
<dbReference type="RefSeq" id="WP_307281855.1">
    <property type="nucleotide sequence ID" value="NZ_JAUSVX010000016.1"/>
</dbReference>
<reference evidence="1 2" key="1">
    <citation type="submission" date="2023-07" db="EMBL/GenBank/DDBJ databases">
        <title>Genomic Encyclopedia of Type Strains, Phase IV (KMG-IV): sequencing the most valuable type-strain genomes for metagenomic binning, comparative biology and taxonomic classification.</title>
        <authorList>
            <person name="Goeker M."/>
        </authorList>
    </citation>
    <scope>NUCLEOTIDE SEQUENCE [LARGE SCALE GENOMIC DNA]</scope>
    <source>
        <strain evidence="1 2">DSM 19619</strain>
    </source>
</reference>